<dbReference type="Proteomes" id="UP000186817">
    <property type="component" value="Unassembled WGS sequence"/>
</dbReference>
<dbReference type="AlphaFoldDB" id="A0A1Q9CNF3"/>
<keyword evidence="2" id="KW-1185">Reference proteome</keyword>
<dbReference type="EMBL" id="LSRX01001041">
    <property type="protein sequence ID" value="OLP84454.1"/>
    <property type="molecule type" value="Genomic_DNA"/>
</dbReference>
<evidence type="ECO:0000313" key="1">
    <source>
        <dbReference type="EMBL" id="OLP84454.1"/>
    </source>
</evidence>
<accession>A0A1Q9CNF3</accession>
<organism evidence="1 2">
    <name type="scientific">Symbiodinium microadriaticum</name>
    <name type="common">Dinoflagellate</name>
    <name type="synonym">Zooxanthella microadriatica</name>
    <dbReference type="NCBI Taxonomy" id="2951"/>
    <lineage>
        <taxon>Eukaryota</taxon>
        <taxon>Sar</taxon>
        <taxon>Alveolata</taxon>
        <taxon>Dinophyceae</taxon>
        <taxon>Suessiales</taxon>
        <taxon>Symbiodiniaceae</taxon>
        <taxon>Symbiodinium</taxon>
    </lineage>
</organism>
<gene>
    <name evidence="1" type="ORF">AK812_SmicGene34669</name>
</gene>
<sequence length="148" mass="16211">MVPCSAVASWILRECHAGNSVLTEDSGLLLKKADLAERSVIHGGIWVEEAAPKVPKTGAEKKSTKGEGFAKEQPALNSCMSRVMKDRSSSSQKGWGLVLLVWVPQGTLWLCKIFHERWKASSNCPVGAYECCRAFNYLPGLLFVRTAT</sequence>
<evidence type="ECO:0000313" key="2">
    <source>
        <dbReference type="Proteomes" id="UP000186817"/>
    </source>
</evidence>
<proteinExistence type="predicted"/>
<protein>
    <submittedName>
        <fullName evidence="1">Uncharacterized protein</fullName>
    </submittedName>
</protein>
<comment type="caution">
    <text evidence="1">The sequence shown here is derived from an EMBL/GenBank/DDBJ whole genome shotgun (WGS) entry which is preliminary data.</text>
</comment>
<reference evidence="1 2" key="1">
    <citation type="submission" date="2016-02" db="EMBL/GenBank/DDBJ databases">
        <title>Genome analysis of coral dinoflagellate symbionts highlights evolutionary adaptations to a symbiotic lifestyle.</title>
        <authorList>
            <person name="Aranda M."/>
            <person name="Li Y."/>
            <person name="Liew Y.J."/>
            <person name="Baumgarten S."/>
            <person name="Simakov O."/>
            <person name="Wilson M."/>
            <person name="Piel J."/>
            <person name="Ashoor H."/>
            <person name="Bougouffa S."/>
            <person name="Bajic V.B."/>
            <person name="Ryu T."/>
            <person name="Ravasi T."/>
            <person name="Bayer T."/>
            <person name="Micklem G."/>
            <person name="Kim H."/>
            <person name="Bhak J."/>
            <person name="Lajeunesse T.C."/>
            <person name="Voolstra C.R."/>
        </authorList>
    </citation>
    <scope>NUCLEOTIDE SEQUENCE [LARGE SCALE GENOMIC DNA]</scope>
    <source>
        <strain evidence="1 2">CCMP2467</strain>
    </source>
</reference>
<name>A0A1Q9CNF3_SYMMI</name>